<reference evidence="2 3" key="1">
    <citation type="submission" date="2020-08" db="EMBL/GenBank/DDBJ databases">
        <title>Genomic Encyclopedia of Type Strains, Phase IV (KMG-IV): sequencing the most valuable type-strain genomes for metagenomic binning, comparative biology and taxonomic classification.</title>
        <authorList>
            <person name="Goeker M."/>
        </authorList>
    </citation>
    <scope>NUCLEOTIDE SEQUENCE [LARGE SCALE GENOMIC DNA]</scope>
    <source>
        <strain evidence="2 3">YIM 65646</strain>
    </source>
</reference>
<organism evidence="2 3">
    <name type="scientific">Phytomonospora endophytica</name>
    <dbReference type="NCBI Taxonomy" id="714109"/>
    <lineage>
        <taxon>Bacteria</taxon>
        <taxon>Bacillati</taxon>
        <taxon>Actinomycetota</taxon>
        <taxon>Actinomycetes</taxon>
        <taxon>Micromonosporales</taxon>
        <taxon>Micromonosporaceae</taxon>
        <taxon>Phytomonospora</taxon>
    </lineage>
</organism>
<comment type="caution">
    <text evidence="2">The sequence shown here is derived from an EMBL/GenBank/DDBJ whole genome shotgun (WGS) entry which is preliminary data.</text>
</comment>
<feature type="compositionally biased region" description="Low complexity" evidence="1">
    <location>
        <begin position="540"/>
        <end position="550"/>
    </location>
</feature>
<feature type="region of interest" description="Disordered" evidence="1">
    <location>
        <begin position="531"/>
        <end position="594"/>
    </location>
</feature>
<evidence type="ECO:0000313" key="2">
    <source>
        <dbReference type="EMBL" id="MBB6033917.1"/>
    </source>
</evidence>
<sequence length="594" mass="64457">MTTSADLDRLQALLTRLTPVAERQRGEVIRADDWNLVVGSLIELARAVLAEAASPVVADHDHTDQVQLSWLDGRLRTLLQAGPLADPAALARLSTVEKRLAGSGGNLDTVKTDLDALRDRMTQVTTRDLVREADVTTVRRSVAAIGDTRRDILSLRETMTAIRTDLTRAIEVGRDLEVDGERVNIPALVAAVAALEVLRDHLTLPDGRPLDAAELERRLTELTNTLVTEEELDEALEPFRRPVPDDVLEGVKADVLTSTLAQVNPKIDDLRTETASTIDERLSDLDGRIGESVDDRLPQVRDQILVSVRELVDTAVHDEDTALRGHLEQRLTATANGLRTELGGRVDAVEDGVLPTASAEATRQLDQRLPPVQTAVVNLGTRTGKVESDVSGLTAHNGTQDAAIGKLGNDVGSLSGRVDREVPAAIATADANAQARISEAAGKLKNDLTAFCDQRIGERLDDVLNQLRGEVREIVRDEIGPVRDDLRKYTDERIRARFEQLPDDILAVFKADFARQGPLYQLIIERKGLRSAAPDPAPKPATATALSAKTSTKDEAATPTTAKKTSRRKSATTDDGAAPAKRTSRRKRDGEESG</sequence>
<accession>A0A841FL52</accession>
<name>A0A841FL52_9ACTN</name>
<dbReference type="Proteomes" id="UP000548476">
    <property type="component" value="Unassembled WGS sequence"/>
</dbReference>
<keyword evidence="3" id="KW-1185">Reference proteome</keyword>
<evidence type="ECO:0000256" key="1">
    <source>
        <dbReference type="SAM" id="MobiDB-lite"/>
    </source>
</evidence>
<gene>
    <name evidence="2" type="ORF">HNR73_001767</name>
</gene>
<dbReference type="EMBL" id="JACHGT010000003">
    <property type="protein sequence ID" value="MBB6033917.1"/>
    <property type="molecule type" value="Genomic_DNA"/>
</dbReference>
<protein>
    <submittedName>
        <fullName evidence="2">Uncharacterized protein</fullName>
    </submittedName>
</protein>
<dbReference type="AlphaFoldDB" id="A0A841FL52"/>
<dbReference type="RefSeq" id="WP_184786766.1">
    <property type="nucleotide sequence ID" value="NZ_BONT01000013.1"/>
</dbReference>
<evidence type="ECO:0000313" key="3">
    <source>
        <dbReference type="Proteomes" id="UP000548476"/>
    </source>
</evidence>
<proteinExistence type="predicted"/>